<dbReference type="InterPro" id="IPR008964">
    <property type="entry name" value="Invasin/intimin_cell_adhesion"/>
</dbReference>
<feature type="coiled-coil region" evidence="1">
    <location>
        <begin position="42"/>
        <end position="73"/>
    </location>
</feature>
<gene>
    <name evidence="4" type="ORF">BCR32DRAFT_330706</name>
</gene>
<feature type="chain" id="PRO_5011988080" description="BIG2 domain-containing protein" evidence="2">
    <location>
        <begin position="25"/>
        <end position="635"/>
    </location>
</feature>
<evidence type="ECO:0000313" key="5">
    <source>
        <dbReference type="Proteomes" id="UP000193944"/>
    </source>
</evidence>
<accession>A0A1Y1VTN4</accession>
<dbReference type="Pfam" id="PF02368">
    <property type="entry name" value="Big_2"/>
    <property type="match status" value="2"/>
</dbReference>
<evidence type="ECO:0000259" key="3">
    <source>
        <dbReference type="SMART" id="SM00635"/>
    </source>
</evidence>
<evidence type="ECO:0000256" key="1">
    <source>
        <dbReference type="SAM" id="Coils"/>
    </source>
</evidence>
<reference evidence="4 5" key="2">
    <citation type="submission" date="2016-08" db="EMBL/GenBank/DDBJ databases">
        <title>Pervasive Adenine N6-methylation of Active Genes in Fungi.</title>
        <authorList>
            <consortium name="DOE Joint Genome Institute"/>
            <person name="Mondo S.J."/>
            <person name="Dannebaum R.O."/>
            <person name="Kuo R.C."/>
            <person name="Labutti K."/>
            <person name="Haridas S."/>
            <person name="Kuo A."/>
            <person name="Salamov A."/>
            <person name="Ahrendt S.R."/>
            <person name="Lipzen A."/>
            <person name="Sullivan W."/>
            <person name="Andreopoulos W.B."/>
            <person name="Clum A."/>
            <person name="Lindquist E."/>
            <person name="Daum C."/>
            <person name="Ramamoorthy G.K."/>
            <person name="Gryganskyi A."/>
            <person name="Culley D."/>
            <person name="Magnuson J.K."/>
            <person name="James T.Y."/>
            <person name="O'Malley M.A."/>
            <person name="Stajich J.E."/>
            <person name="Spatafora J.W."/>
            <person name="Visel A."/>
            <person name="Grigoriev I.V."/>
        </authorList>
    </citation>
    <scope>NUCLEOTIDE SEQUENCE [LARGE SCALE GENOMIC DNA]</scope>
    <source>
        <strain evidence="4 5">S4</strain>
    </source>
</reference>
<sequence>MIKNFFLIFTIIAIFNCLVKITLAENNNFPKTIQKDESDILYNETNEEIKQVIDEVKQDINELKQVIDELVKEKMNDIYTIIKENTKSCVLDNVDEKLKEIKSTEIEKLSTGYKKDYEFVNKMQEGQSKLNSVCSDTKNYTITANLTDVNLEKIDPDGTKHNIKIGSATVTVTTVNGLTDSANTTVIIEDTGITLDTSELFMHKGETATLTPTVEPNSTSNKTITWMSSNTDVATVDENGTVHAIGAGTTTITATTKNKNKAICTVTVNIKETKITLDKTSILLDTGKTEILTPTIIPNDVTDQTIKWSSSNTDIVEVITNGKVIAKAVGKATITATTKNGLIAECTVTVTEHTNIGIWYSTWYSNESGYTREDCERDDKLSQQDPGRNHGCGPHNFWMQHNIKYEAKLKNGSYGHYDTLDGIDFIVMDQTNYIHTGGNFVYDRSRKVAETITLYNEKKDHTDKIYYVSAVGGNQWEKTDIDKANRTDEEAEDIWNSFVMDKVIGKYHYYYNGKPILVIYGNGMENIINNHKGENLKKFSIFYADNRNTPGYWGWAFTTPVKNEKSMVVLPGWRNEVGNTPVIREPHPNYPWSTDEGDTYRIYWEAVLEQANKWSRPDNYWHITKFYINVVRQRE</sequence>
<feature type="domain" description="BIG2" evidence="3">
    <location>
        <begin position="271"/>
        <end position="347"/>
    </location>
</feature>
<dbReference type="AlphaFoldDB" id="A0A1Y1VTN4"/>
<comment type="caution">
    <text evidence="4">The sequence shown here is derived from an EMBL/GenBank/DDBJ whole genome shotgun (WGS) entry which is preliminary data.</text>
</comment>
<evidence type="ECO:0000313" key="4">
    <source>
        <dbReference type="EMBL" id="ORX64094.1"/>
    </source>
</evidence>
<dbReference type="SUPFAM" id="SSF49373">
    <property type="entry name" value="Invasin/intimin cell-adhesion fragments"/>
    <property type="match status" value="2"/>
</dbReference>
<proteinExistence type="predicted"/>
<dbReference type="EMBL" id="MCFG01000558">
    <property type="protein sequence ID" value="ORX64094.1"/>
    <property type="molecule type" value="Genomic_DNA"/>
</dbReference>
<keyword evidence="2" id="KW-0732">Signal</keyword>
<dbReference type="OrthoDB" id="5945687at2759"/>
<name>A0A1Y1VTN4_9FUNG</name>
<keyword evidence="5" id="KW-1185">Reference proteome</keyword>
<dbReference type="SMART" id="SM00635">
    <property type="entry name" value="BID_2"/>
    <property type="match status" value="2"/>
</dbReference>
<feature type="domain" description="BIG2" evidence="3">
    <location>
        <begin position="189"/>
        <end position="266"/>
    </location>
</feature>
<reference evidence="4 5" key="1">
    <citation type="submission" date="2016-08" db="EMBL/GenBank/DDBJ databases">
        <title>A Parts List for Fungal Cellulosomes Revealed by Comparative Genomics.</title>
        <authorList>
            <consortium name="DOE Joint Genome Institute"/>
            <person name="Haitjema C.H."/>
            <person name="Gilmore S.P."/>
            <person name="Henske J.K."/>
            <person name="Solomon K.V."/>
            <person name="De Groot R."/>
            <person name="Kuo A."/>
            <person name="Mondo S.J."/>
            <person name="Salamov A.A."/>
            <person name="Labutti K."/>
            <person name="Zhao Z."/>
            <person name="Chiniquy J."/>
            <person name="Barry K."/>
            <person name="Brewer H.M."/>
            <person name="Purvine S.O."/>
            <person name="Wright A.T."/>
            <person name="Boxma B."/>
            <person name="Van Alen T."/>
            <person name="Hackstein J.H."/>
            <person name="Baker S.E."/>
            <person name="Grigoriev I.V."/>
            <person name="O'Malley M.A."/>
        </authorList>
    </citation>
    <scope>NUCLEOTIDE SEQUENCE [LARGE SCALE GENOMIC DNA]</scope>
    <source>
        <strain evidence="4 5">S4</strain>
    </source>
</reference>
<dbReference type="InterPro" id="IPR003343">
    <property type="entry name" value="Big_2"/>
</dbReference>
<dbReference type="Proteomes" id="UP000193944">
    <property type="component" value="Unassembled WGS sequence"/>
</dbReference>
<evidence type="ECO:0000256" key="2">
    <source>
        <dbReference type="SAM" id="SignalP"/>
    </source>
</evidence>
<feature type="signal peptide" evidence="2">
    <location>
        <begin position="1"/>
        <end position="24"/>
    </location>
</feature>
<keyword evidence="1" id="KW-0175">Coiled coil</keyword>
<organism evidence="4 5">
    <name type="scientific">Anaeromyces robustus</name>
    <dbReference type="NCBI Taxonomy" id="1754192"/>
    <lineage>
        <taxon>Eukaryota</taxon>
        <taxon>Fungi</taxon>
        <taxon>Fungi incertae sedis</taxon>
        <taxon>Chytridiomycota</taxon>
        <taxon>Chytridiomycota incertae sedis</taxon>
        <taxon>Neocallimastigomycetes</taxon>
        <taxon>Neocallimastigales</taxon>
        <taxon>Neocallimastigaceae</taxon>
        <taxon>Anaeromyces</taxon>
    </lineage>
</organism>
<protein>
    <recommendedName>
        <fullName evidence="3">BIG2 domain-containing protein</fullName>
    </recommendedName>
</protein>
<dbReference type="Gene3D" id="2.60.40.1080">
    <property type="match status" value="2"/>
</dbReference>